<dbReference type="GO" id="GO:0016747">
    <property type="term" value="F:acyltransferase activity, transferring groups other than amino-acyl groups"/>
    <property type="evidence" value="ECO:0007669"/>
    <property type="project" value="InterPro"/>
</dbReference>
<name>A0A559KDP2_9BACL</name>
<reference evidence="4 5" key="1">
    <citation type="submission" date="2019-07" db="EMBL/GenBank/DDBJ databases">
        <authorList>
            <person name="Kim J."/>
        </authorList>
    </citation>
    <scope>NUCLEOTIDE SEQUENCE [LARGE SCALE GENOMIC DNA]</scope>
    <source>
        <strain evidence="4 5">JC52</strain>
    </source>
</reference>
<evidence type="ECO:0000256" key="2">
    <source>
        <dbReference type="ARBA" id="ARBA00023315"/>
    </source>
</evidence>
<dbReference type="InterPro" id="IPR016181">
    <property type="entry name" value="Acyl_CoA_acyltransferase"/>
</dbReference>
<feature type="domain" description="N-acetyltransferase" evidence="3">
    <location>
        <begin position="1"/>
        <end position="137"/>
    </location>
</feature>
<accession>A0A559KDP2</accession>
<evidence type="ECO:0000313" key="4">
    <source>
        <dbReference type="EMBL" id="TVY10224.1"/>
    </source>
</evidence>
<dbReference type="PANTHER" id="PTHR43420:SF44">
    <property type="entry name" value="ACETYLTRANSFERASE YPEA"/>
    <property type="match status" value="1"/>
</dbReference>
<evidence type="ECO:0000313" key="5">
    <source>
        <dbReference type="Proteomes" id="UP000317036"/>
    </source>
</evidence>
<dbReference type="Gene3D" id="3.40.630.30">
    <property type="match status" value="1"/>
</dbReference>
<protein>
    <submittedName>
        <fullName evidence="4">GNAT family N-acetyltransferase</fullName>
    </submittedName>
</protein>
<organism evidence="4 5">
    <name type="scientific">Paenibacillus cremeus</name>
    <dbReference type="NCBI Taxonomy" id="2163881"/>
    <lineage>
        <taxon>Bacteria</taxon>
        <taxon>Bacillati</taxon>
        <taxon>Bacillota</taxon>
        <taxon>Bacilli</taxon>
        <taxon>Bacillales</taxon>
        <taxon>Paenibacillaceae</taxon>
        <taxon>Paenibacillus</taxon>
    </lineage>
</organism>
<dbReference type="Proteomes" id="UP000317036">
    <property type="component" value="Unassembled WGS sequence"/>
</dbReference>
<keyword evidence="2" id="KW-0012">Acyltransferase</keyword>
<keyword evidence="5" id="KW-1185">Reference proteome</keyword>
<dbReference type="EMBL" id="VNJI01000009">
    <property type="protein sequence ID" value="TVY10224.1"/>
    <property type="molecule type" value="Genomic_DNA"/>
</dbReference>
<keyword evidence="1 4" id="KW-0808">Transferase</keyword>
<dbReference type="Pfam" id="PF00583">
    <property type="entry name" value="Acetyltransf_1"/>
    <property type="match status" value="1"/>
</dbReference>
<dbReference type="CDD" id="cd04301">
    <property type="entry name" value="NAT_SF"/>
    <property type="match status" value="1"/>
</dbReference>
<comment type="caution">
    <text evidence="4">The sequence shown here is derived from an EMBL/GenBank/DDBJ whole genome shotgun (WGS) entry which is preliminary data.</text>
</comment>
<evidence type="ECO:0000256" key="1">
    <source>
        <dbReference type="ARBA" id="ARBA00022679"/>
    </source>
</evidence>
<dbReference type="InterPro" id="IPR050680">
    <property type="entry name" value="YpeA/RimI_acetyltransf"/>
</dbReference>
<sequence>MKHRIGDEQVLELLVYAMVADADRIEHNLQVYKTDASREIYGLEQDGVVLAVAGFTLDDQLTLELHHIAVHPEYRNQGYGRGLLLELLETKQPKLIRAETDEAAVDFYRNVGFQVISLGEKYPGVERFECVYEVEPEDE</sequence>
<dbReference type="OrthoDB" id="45853at2"/>
<dbReference type="PROSITE" id="PS51186">
    <property type="entry name" value="GNAT"/>
    <property type="match status" value="1"/>
</dbReference>
<proteinExistence type="predicted"/>
<dbReference type="SUPFAM" id="SSF55729">
    <property type="entry name" value="Acyl-CoA N-acyltransferases (Nat)"/>
    <property type="match status" value="1"/>
</dbReference>
<dbReference type="InterPro" id="IPR000182">
    <property type="entry name" value="GNAT_dom"/>
</dbReference>
<dbReference type="AlphaFoldDB" id="A0A559KDP2"/>
<gene>
    <name evidence="4" type="ORF">FPZ49_09140</name>
</gene>
<evidence type="ECO:0000259" key="3">
    <source>
        <dbReference type="PROSITE" id="PS51186"/>
    </source>
</evidence>
<dbReference type="PANTHER" id="PTHR43420">
    <property type="entry name" value="ACETYLTRANSFERASE"/>
    <property type="match status" value="1"/>
</dbReference>